<dbReference type="AlphaFoldDB" id="A0A839ER58"/>
<evidence type="ECO:0000313" key="1">
    <source>
        <dbReference type="EMBL" id="MBA8881292.1"/>
    </source>
</evidence>
<dbReference type="EMBL" id="JACGXN010000013">
    <property type="protein sequence ID" value="MBA8881292.1"/>
    <property type="molecule type" value="Genomic_DNA"/>
</dbReference>
<sequence length="65" mass="7351">MFCKIAHIRNISDWPCSTILPHAEPVEPRTKFIASFLNLFEYEGVFPSHMGCFVAWGLSAAPLVR</sequence>
<evidence type="ECO:0000313" key="2">
    <source>
        <dbReference type="Proteomes" id="UP000549052"/>
    </source>
</evidence>
<accession>A0A839ER58</accession>
<dbReference type="Proteomes" id="UP000549052">
    <property type="component" value="Unassembled WGS sequence"/>
</dbReference>
<gene>
    <name evidence="1" type="ORF">FHW16_005030</name>
</gene>
<organism evidence="1 2">
    <name type="scientific">Phyllobacterium myrsinacearum</name>
    <dbReference type="NCBI Taxonomy" id="28101"/>
    <lineage>
        <taxon>Bacteria</taxon>
        <taxon>Pseudomonadati</taxon>
        <taxon>Pseudomonadota</taxon>
        <taxon>Alphaproteobacteria</taxon>
        <taxon>Hyphomicrobiales</taxon>
        <taxon>Phyllobacteriaceae</taxon>
        <taxon>Phyllobacterium</taxon>
    </lineage>
</organism>
<reference evidence="1 2" key="1">
    <citation type="submission" date="2020-07" db="EMBL/GenBank/DDBJ databases">
        <title>Genomic Encyclopedia of Type Strains, Phase IV (KMG-V): Genome sequencing to study the core and pangenomes of soil and plant-associated prokaryotes.</title>
        <authorList>
            <person name="Whitman W."/>
        </authorList>
    </citation>
    <scope>NUCLEOTIDE SEQUENCE [LARGE SCALE GENOMIC DNA]</scope>
    <source>
        <strain evidence="1 2">AN3</strain>
    </source>
</reference>
<comment type="caution">
    <text evidence="1">The sequence shown here is derived from an EMBL/GenBank/DDBJ whole genome shotgun (WGS) entry which is preliminary data.</text>
</comment>
<protein>
    <submittedName>
        <fullName evidence="1">Uncharacterized protein</fullName>
    </submittedName>
</protein>
<proteinExistence type="predicted"/>
<name>A0A839ER58_9HYPH</name>
<keyword evidence="2" id="KW-1185">Reference proteome</keyword>